<evidence type="ECO:0000313" key="3">
    <source>
        <dbReference type="Proteomes" id="UP000324022"/>
    </source>
</evidence>
<name>A0A5C3ENY4_9BASI</name>
<dbReference type="EMBL" id="OOIN01000041">
    <property type="protein sequence ID" value="SPO31805.1"/>
    <property type="molecule type" value="Genomic_DNA"/>
</dbReference>
<dbReference type="Pfam" id="PF19989">
    <property type="entry name" value="DUF6425"/>
    <property type="match status" value="1"/>
</dbReference>
<feature type="compositionally biased region" description="Polar residues" evidence="1">
    <location>
        <begin position="201"/>
        <end position="212"/>
    </location>
</feature>
<protein>
    <submittedName>
        <fullName evidence="2">Uncharacterized protein</fullName>
    </submittedName>
</protein>
<feature type="region of interest" description="Disordered" evidence="1">
    <location>
        <begin position="14"/>
        <end position="287"/>
    </location>
</feature>
<feature type="compositionally biased region" description="Low complexity" evidence="1">
    <location>
        <begin position="15"/>
        <end position="28"/>
    </location>
</feature>
<keyword evidence="3" id="KW-1185">Reference proteome</keyword>
<organism evidence="2 3">
    <name type="scientific">Ustilago trichophora</name>
    <dbReference type="NCBI Taxonomy" id="86804"/>
    <lineage>
        <taxon>Eukaryota</taxon>
        <taxon>Fungi</taxon>
        <taxon>Dikarya</taxon>
        <taxon>Basidiomycota</taxon>
        <taxon>Ustilaginomycotina</taxon>
        <taxon>Ustilaginomycetes</taxon>
        <taxon>Ustilaginales</taxon>
        <taxon>Ustilaginaceae</taxon>
        <taxon>Ustilago</taxon>
    </lineage>
</organism>
<proteinExistence type="predicted"/>
<feature type="compositionally biased region" description="Basic and acidic residues" evidence="1">
    <location>
        <begin position="78"/>
        <end position="122"/>
    </location>
</feature>
<dbReference type="AlphaFoldDB" id="A0A5C3ENY4"/>
<dbReference type="OrthoDB" id="2554527at2759"/>
<gene>
    <name evidence="2" type="ORF">UTRI_06642</name>
</gene>
<feature type="compositionally biased region" description="Polar residues" evidence="1">
    <location>
        <begin position="146"/>
        <end position="161"/>
    </location>
</feature>
<sequence length="287" mass="30594">MIANQTILRRTAVLSTSTRRAFSATTQSFNATPQLKREGPTAPKGDSGKFDDGRDDPHYPGVQQKLKAFNDPYPNRPNADRQQPEPESPRGHEGAFADHRGRGDRADGEHLTGSEEAAETRTTKRVGQIAKNAAKSIFGGGDKKSFSTFSPRHAQGPTQAERTGPAKSAKGSLSDHPGYTTENAPIDSRNPSEMPPPTEGATPSSTVTNASTKAAEPHPDVHAMADGANQPDAGADAIHPEDRSQKVWGANTRSAQFNPDEGKRQPLHHGGSHEGGFKGQPDGKSRT</sequence>
<feature type="compositionally biased region" description="Basic and acidic residues" evidence="1">
    <location>
        <begin position="271"/>
        <end position="287"/>
    </location>
</feature>
<feature type="compositionally biased region" description="Basic and acidic residues" evidence="1">
    <location>
        <begin position="46"/>
        <end position="58"/>
    </location>
</feature>
<accession>A0A5C3ENY4</accession>
<evidence type="ECO:0000313" key="2">
    <source>
        <dbReference type="EMBL" id="SPO31805.1"/>
    </source>
</evidence>
<dbReference type="InterPro" id="IPR046310">
    <property type="entry name" value="DUF6425"/>
</dbReference>
<evidence type="ECO:0000256" key="1">
    <source>
        <dbReference type="SAM" id="MobiDB-lite"/>
    </source>
</evidence>
<reference evidence="2 3" key="1">
    <citation type="submission" date="2018-03" db="EMBL/GenBank/DDBJ databases">
        <authorList>
            <person name="Guldener U."/>
        </authorList>
    </citation>
    <scope>NUCLEOTIDE SEQUENCE [LARGE SCALE GENOMIC DNA]</scope>
    <source>
        <strain evidence="2 3">NBRC100155</strain>
    </source>
</reference>
<dbReference type="Proteomes" id="UP000324022">
    <property type="component" value="Unassembled WGS sequence"/>
</dbReference>